<dbReference type="EMBL" id="MTEJ01000312">
    <property type="protein sequence ID" value="OQX04956.1"/>
    <property type="molecule type" value="Genomic_DNA"/>
</dbReference>
<organism evidence="1 2">
    <name type="scientific">Thiothrix lacustris</name>
    <dbReference type="NCBI Taxonomy" id="525917"/>
    <lineage>
        <taxon>Bacteria</taxon>
        <taxon>Pseudomonadati</taxon>
        <taxon>Pseudomonadota</taxon>
        <taxon>Gammaproteobacteria</taxon>
        <taxon>Thiotrichales</taxon>
        <taxon>Thiotrichaceae</taxon>
        <taxon>Thiothrix</taxon>
    </lineage>
</organism>
<sequence>MFELLNKQGVRSSEGFEVQWVSRYAIEYREGRNILTLKGDIGRAGARAGFILERSSINHWDNDIMKREFSDEKKQQILDNFKSALNFQNLDVF</sequence>
<dbReference type="AlphaFoldDB" id="A0A1Y1QGE9"/>
<evidence type="ECO:0000313" key="1">
    <source>
        <dbReference type="EMBL" id="OQX04956.1"/>
    </source>
</evidence>
<proteinExistence type="predicted"/>
<comment type="caution">
    <text evidence="1">The sequence shown here is derived from an EMBL/GenBank/DDBJ whole genome shotgun (WGS) entry which is preliminary data.</text>
</comment>
<protein>
    <submittedName>
        <fullName evidence="1">Uncharacterized protein</fullName>
    </submittedName>
</protein>
<dbReference type="Proteomes" id="UP000192491">
    <property type="component" value="Unassembled WGS sequence"/>
</dbReference>
<evidence type="ECO:0000313" key="2">
    <source>
        <dbReference type="Proteomes" id="UP000192491"/>
    </source>
</evidence>
<gene>
    <name evidence="1" type="ORF">BWK73_34795</name>
</gene>
<accession>A0A1Y1QGE9</accession>
<reference evidence="1 2" key="1">
    <citation type="submission" date="2017-01" db="EMBL/GenBank/DDBJ databases">
        <title>Novel large sulfur bacteria in the metagenomes of groundwater-fed chemosynthetic microbial mats in the Lake Huron basin.</title>
        <authorList>
            <person name="Sharrar A.M."/>
            <person name="Flood B.E."/>
            <person name="Bailey J.V."/>
            <person name="Jones D.S."/>
            <person name="Biddanda B."/>
            <person name="Ruberg S.A."/>
            <person name="Marcus D.N."/>
            <person name="Dick G.J."/>
        </authorList>
    </citation>
    <scope>NUCLEOTIDE SEQUENCE [LARGE SCALE GENOMIC DNA]</scope>
    <source>
        <strain evidence="1">A8</strain>
    </source>
</reference>
<name>A0A1Y1QGE9_9GAMM</name>